<keyword evidence="2 3" id="KW-0040">ANK repeat</keyword>
<dbReference type="InterPro" id="IPR002110">
    <property type="entry name" value="Ankyrin_rpt"/>
</dbReference>
<feature type="repeat" description="ANK" evidence="3">
    <location>
        <begin position="251"/>
        <end position="280"/>
    </location>
</feature>
<name>A0ABR4L970_9EURO</name>
<keyword evidence="5" id="KW-1185">Reference proteome</keyword>
<protein>
    <submittedName>
        <fullName evidence="4">Ankyrin</fullName>
    </submittedName>
</protein>
<dbReference type="PANTHER" id="PTHR24189">
    <property type="entry name" value="MYOTROPHIN"/>
    <property type="match status" value="1"/>
</dbReference>
<dbReference type="Gene3D" id="1.25.40.20">
    <property type="entry name" value="Ankyrin repeat-containing domain"/>
    <property type="match status" value="1"/>
</dbReference>
<accession>A0ABR4L970</accession>
<comment type="caution">
    <text evidence="4">The sequence shown here is derived from an EMBL/GenBank/DDBJ whole genome shotgun (WGS) entry which is preliminary data.</text>
</comment>
<evidence type="ECO:0000256" key="3">
    <source>
        <dbReference type="PROSITE-ProRule" id="PRU00023"/>
    </source>
</evidence>
<evidence type="ECO:0000313" key="5">
    <source>
        <dbReference type="Proteomes" id="UP001610432"/>
    </source>
</evidence>
<evidence type="ECO:0000313" key="4">
    <source>
        <dbReference type="EMBL" id="KAL2861082.1"/>
    </source>
</evidence>
<dbReference type="PROSITE" id="PS50297">
    <property type="entry name" value="ANK_REP_REGION"/>
    <property type="match status" value="1"/>
</dbReference>
<dbReference type="GeneID" id="98149889"/>
<proteinExistence type="predicted"/>
<organism evidence="4 5">
    <name type="scientific">Aspergillus lucknowensis</name>
    <dbReference type="NCBI Taxonomy" id="176173"/>
    <lineage>
        <taxon>Eukaryota</taxon>
        <taxon>Fungi</taxon>
        <taxon>Dikarya</taxon>
        <taxon>Ascomycota</taxon>
        <taxon>Pezizomycotina</taxon>
        <taxon>Eurotiomycetes</taxon>
        <taxon>Eurotiomycetidae</taxon>
        <taxon>Eurotiales</taxon>
        <taxon>Aspergillaceae</taxon>
        <taxon>Aspergillus</taxon>
        <taxon>Aspergillus subgen. Nidulantes</taxon>
    </lineage>
</organism>
<gene>
    <name evidence="4" type="ORF">BJX67DRAFT_391603</name>
</gene>
<dbReference type="InterPro" id="IPR050745">
    <property type="entry name" value="Multifunctional_regulatory"/>
</dbReference>
<dbReference type="PROSITE" id="PS50088">
    <property type="entry name" value="ANK_REPEAT"/>
    <property type="match status" value="1"/>
</dbReference>
<dbReference type="InterPro" id="IPR036770">
    <property type="entry name" value="Ankyrin_rpt-contain_sf"/>
</dbReference>
<evidence type="ECO:0000256" key="1">
    <source>
        <dbReference type="ARBA" id="ARBA00022737"/>
    </source>
</evidence>
<dbReference type="RefSeq" id="XP_070880976.1">
    <property type="nucleotide sequence ID" value="XM_071034817.1"/>
</dbReference>
<sequence>MSNPDNNEKTLTQEMQISAQTGDLALLKSQISRWEAEVADESLPQKDHLTFELTMVEKLESLQMKSRTGKHGAYKNLLNRLLVQAARTNRVAVVKYVLDERRSSVTPMAVRRAMAASAFDVLEVFREHGWDVNDPAQDNLCPILGFVTSSESRVRWCPERGADPNARNKNKYQDIPSQAGRCASVSTLQLLAEHGADFARSNALQRAAESSVQGRVEAMQWLLDSVFPINQREFEYNPDEFHKWRLHGLGSALHFAVMANCPEKVRLLLERGADVNLKDTLGKTPREWGHEEGGEEVFCIA</sequence>
<dbReference type="Proteomes" id="UP001610432">
    <property type="component" value="Unassembled WGS sequence"/>
</dbReference>
<keyword evidence="1" id="KW-0677">Repeat</keyword>
<dbReference type="Pfam" id="PF00023">
    <property type="entry name" value="Ank"/>
    <property type="match status" value="1"/>
</dbReference>
<dbReference type="EMBL" id="JBFXLQ010000075">
    <property type="protein sequence ID" value="KAL2861082.1"/>
    <property type="molecule type" value="Genomic_DNA"/>
</dbReference>
<dbReference type="PANTHER" id="PTHR24189:SF50">
    <property type="entry name" value="ANKYRIN REPEAT AND SOCS BOX PROTEIN 2"/>
    <property type="match status" value="1"/>
</dbReference>
<dbReference type="SMART" id="SM00248">
    <property type="entry name" value="ANK"/>
    <property type="match status" value="2"/>
</dbReference>
<evidence type="ECO:0000256" key="2">
    <source>
        <dbReference type="ARBA" id="ARBA00023043"/>
    </source>
</evidence>
<dbReference type="SUPFAM" id="SSF48403">
    <property type="entry name" value="Ankyrin repeat"/>
    <property type="match status" value="1"/>
</dbReference>
<reference evidence="4 5" key="1">
    <citation type="submission" date="2024-07" db="EMBL/GenBank/DDBJ databases">
        <title>Section-level genome sequencing and comparative genomics of Aspergillus sections Usti and Cavernicolus.</title>
        <authorList>
            <consortium name="Lawrence Berkeley National Laboratory"/>
            <person name="Nybo J.L."/>
            <person name="Vesth T.C."/>
            <person name="Theobald S."/>
            <person name="Frisvad J.C."/>
            <person name="Larsen T.O."/>
            <person name="Kjaerboelling I."/>
            <person name="Rothschild-Mancinelli K."/>
            <person name="Lyhne E.K."/>
            <person name="Kogle M.E."/>
            <person name="Barry K."/>
            <person name="Clum A."/>
            <person name="Na H."/>
            <person name="Ledsgaard L."/>
            <person name="Lin J."/>
            <person name="Lipzen A."/>
            <person name="Kuo A."/>
            <person name="Riley R."/>
            <person name="Mondo S."/>
            <person name="Labutti K."/>
            <person name="Haridas S."/>
            <person name="Pangalinan J."/>
            <person name="Salamov A.A."/>
            <person name="Simmons B.A."/>
            <person name="Magnuson J.K."/>
            <person name="Chen J."/>
            <person name="Drula E."/>
            <person name="Henrissat B."/>
            <person name="Wiebenga A."/>
            <person name="Lubbers R.J."/>
            <person name="Gomes A.C."/>
            <person name="Macurrencykelacurrency M.R."/>
            <person name="Stajich J."/>
            <person name="Grigoriev I.V."/>
            <person name="Mortensen U.H."/>
            <person name="De Vries R.P."/>
            <person name="Baker S.E."/>
            <person name="Andersen M.R."/>
        </authorList>
    </citation>
    <scope>NUCLEOTIDE SEQUENCE [LARGE SCALE GENOMIC DNA]</scope>
    <source>
        <strain evidence="4 5">CBS 449.75</strain>
    </source>
</reference>